<sequence length="69" mass="8009">MPAYFGFKLSLCRSFQGQKVRHRPWKRLFLEVFSSFFNMLAWSDPNGPDPNGPTKNSDESHALSVQNYQ</sequence>
<dbReference type="AlphaFoldDB" id="A0A975BGI5"/>
<evidence type="ECO:0000313" key="2">
    <source>
        <dbReference type="EMBL" id="QTA84992.1"/>
    </source>
</evidence>
<gene>
    <name evidence="2" type="ORF">dnm_009960</name>
</gene>
<dbReference type="KEGG" id="dmm:dnm_009960"/>
<name>A0A975BGI5_9BACT</name>
<accession>A0A975BGI5</accession>
<reference evidence="2" key="1">
    <citation type="journal article" date="2021" name="Microb. Physiol.">
        <title>Proteogenomic Insights into the Physiology of Marine, Sulfate-Reducing, Filamentous Desulfonema limicola and Desulfonema magnum.</title>
        <authorList>
            <person name="Schnaars V."/>
            <person name="Wohlbrand L."/>
            <person name="Scheve S."/>
            <person name="Hinrichs C."/>
            <person name="Reinhardt R."/>
            <person name="Rabus R."/>
        </authorList>
    </citation>
    <scope>NUCLEOTIDE SEQUENCE</scope>
    <source>
        <strain evidence="2">4be13</strain>
    </source>
</reference>
<keyword evidence="3" id="KW-1185">Reference proteome</keyword>
<dbReference type="Proteomes" id="UP000663722">
    <property type="component" value="Chromosome"/>
</dbReference>
<evidence type="ECO:0000256" key="1">
    <source>
        <dbReference type="SAM" id="MobiDB-lite"/>
    </source>
</evidence>
<feature type="region of interest" description="Disordered" evidence="1">
    <location>
        <begin position="44"/>
        <end position="69"/>
    </location>
</feature>
<proteinExistence type="predicted"/>
<organism evidence="2 3">
    <name type="scientific">Desulfonema magnum</name>
    <dbReference type="NCBI Taxonomy" id="45655"/>
    <lineage>
        <taxon>Bacteria</taxon>
        <taxon>Pseudomonadati</taxon>
        <taxon>Thermodesulfobacteriota</taxon>
        <taxon>Desulfobacteria</taxon>
        <taxon>Desulfobacterales</taxon>
        <taxon>Desulfococcaceae</taxon>
        <taxon>Desulfonema</taxon>
    </lineage>
</organism>
<dbReference type="EMBL" id="CP061800">
    <property type="protein sequence ID" value="QTA84992.1"/>
    <property type="molecule type" value="Genomic_DNA"/>
</dbReference>
<evidence type="ECO:0000313" key="3">
    <source>
        <dbReference type="Proteomes" id="UP000663722"/>
    </source>
</evidence>
<protein>
    <submittedName>
        <fullName evidence="2">Uncharacterized protein</fullName>
    </submittedName>
</protein>